<proteinExistence type="predicted"/>
<evidence type="ECO:0000313" key="3">
    <source>
        <dbReference type="EMBL" id="WGE11066.1"/>
    </source>
</evidence>
<dbReference type="EMBL" id="CP121769">
    <property type="protein sequence ID" value="WGE11066.1"/>
    <property type="molecule type" value="Genomic_DNA"/>
</dbReference>
<sequence length="233" mass="27291">MLKNKYLTKICLSLLALVFATELFSFVIWAYTKIFFNRIENNSITDADLSFFDWIERYGDKIDRFYALISLLSLLFAIVYLVWLYKAHVNLSILGAKNLRYSHASVVWWWFIPIANLWKPYSAFKEVIIQSQQLAFGSVQSTKFGVFLLIWWLLTFLTFPSLILGSIMILGSIIREIGELHTLNVYHFLLNAILVQYVFDITLSILLFYLIYNVDKWQKKANQSKPISLQKSN</sequence>
<dbReference type="Proteomes" id="UP001222296">
    <property type="component" value="Chromosome"/>
</dbReference>
<feature type="transmembrane region" description="Helical" evidence="1">
    <location>
        <begin position="186"/>
        <end position="212"/>
    </location>
</feature>
<keyword evidence="1" id="KW-0472">Membrane</keyword>
<keyword evidence="1" id="KW-0812">Transmembrane</keyword>
<accession>A0AAJ6DDQ3</accession>
<dbReference type="Pfam" id="PF14219">
    <property type="entry name" value="DUF4328"/>
    <property type="match status" value="1"/>
</dbReference>
<gene>
    <name evidence="3" type="ORF">QBL01_05725</name>
</gene>
<name>A0AAJ6DDQ3_GLAPU</name>
<evidence type="ECO:0000259" key="2">
    <source>
        <dbReference type="Pfam" id="PF14219"/>
    </source>
</evidence>
<reference evidence="3" key="1">
    <citation type="submission" date="2023-04" db="EMBL/GenBank/DDBJ databases">
        <title>Molecular characterization of the Integrative and Conjugative elements harboring multidrug-resistance gene from Glaesserella (Haemophilus) parasuis.</title>
        <authorList>
            <person name="Che Y."/>
            <person name="Zhou L."/>
        </authorList>
    </citation>
    <scope>NUCLEOTIDE SEQUENCE</scope>
    <source>
        <strain evidence="3">Z44</strain>
    </source>
</reference>
<keyword evidence="1" id="KW-1133">Transmembrane helix</keyword>
<feature type="transmembrane region" description="Helical" evidence="1">
    <location>
        <begin position="144"/>
        <end position="174"/>
    </location>
</feature>
<feature type="transmembrane region" description="Helical" evidence="1">
    <location>
        <begin position="6"/>
        <end position="31"/>
    </location>
</feature>
<dbReference type="AlphaFoldDB" id="A0AAJ6DDQ3"/>
<feature type="transmembrane region" description="Helical" evidence="1">
    <location>
        <begin position="65"/>
        <end position="85"/>
    </location>
</feature>
<protein>
    <submittedName>
        <fullName evidence="3">DUF4328 domain-containing protein</fullName>
    </submittedName>
</protein>
<feature type="domain" description="DUF4328" evidence="2">
    <location>
        <begin position="67"/>
        <end position="211"/>
    </location>
</feature>
<dbReference type="InterPro" id="IPR025565">
    <property type="entry name" value="DUF4328"/>
</dbReference>
<feature type="transmembrane region" description="Helical" evidence="1">
    <location>
        <begin position="105"/>
        <end position="124"/>
    </location>
</feature>
<dbReference type="RefSeq" id="WP_160448393.1">
    <property type="nucleotide sequence ID" value="NZ_CP121769.1"/>
</dbReference>
<evidence type="ECO:0000256" key="1">
    <source>
        <dbReference type="SAM" id="Phobius"/>
    </source>
</evidence>
<evidence type="ECO:0000313" key="4">
    <source>
        <dbReference type="Proteomes" id="UP001222296"/>
    </source>
</evidence>
<organism evidence="3 4">
    <name type="scientific">Glaesserella parasuis</name>
    <name type="common">Haemophilus parasuis</name>
    <dbReference type="NCBI Taxonomy" id="738"/>
    <lineage>
        <taxon>Bacteria</taxon>
        <taxon>Pseudomonadati</taxon>
        <taxon>Pseudomonadota</taxon>
        <taxon>Gammaproteobacteria</taxon>
        <taxon>Pasteurellales</taxon>
        <taxon>Pasteurellaceae</taxon>
        <taxon>Glaesserella</taxon>
    </lineage>
</organism>